<dbReference type="InterPro" id="IPR036724">
    <property type="entry name" value="Cobalamin-bd_sf"/>
</dbReference>
<protein>
    <submittedName>
        <fullName evidence="4">5-methyltetrahydrofolate-homocysteine methyltransferase</fullName>
    </submittedName>
</protein>
<dbReference type="GO" id="GO:0031419">
    <property type="term" value="F:cobalamin binding"/>
    <property type="evidence" value="ECO:0007669"/>
    <property type="project" value="InterPro"/>
</dbReference>
<name>W4P920_9BACE</name>
<reference evidence="4 5" key="1">
    <citation type="journal article" date="2014" name="Genome Announc.">
        <title>Draft Genome Sequences of Three Strains of Bacteroides pyogenes Isolated from a Cat and Swine.</title>
        <authorList>
            <person name="Sakamoto M."/>
            <person name="Oshima K."/>
            <person name="Suda W."/>
            <person name="Kitamura K."/>
            <person name="Iida T."/>
            <person name="Hattori M."/>
            <person name="Ohkuma M."/>
        </authorList>
    </citation>
    <scope>NUCLEOTIDE SEQUENCE [LARGE SCALE GENOMIC DNA]</scope>
    <source>
        <strain evidence="4 5">JCM 6292</strain>
    </source>
</reference>
<dbReference type="GO" id="GO:0032259">
    <property type="term" value="P:methylation"/>
    <property type="evidence" value="ECO:0007669"/>
    <property type="project" value="UniProtKB-KW"/>
</dbReference>
<gene>
    <name evidence="4" type="ORF">JCM6292_2654</name>
</gene>
<dbReference type="GO" id="GO:0005829">
    <property type="term" value="C:cytosol"/>
    <property type="evidence" value="ECO:0007669"/>
    <property type="project" value="TreeGrafter"/>
</dbReference>
<evidence type="ECO:0000259" key="3">
    <source>
        <dbReference type="PROSITE" id="PS51332"/>
    </source>
</evidence>
<dbReference type="InterPro" id="IPR006158">
    <property type="entry name" value="Cobalamin-bd"/>
</dbReference>
<dbReference type="PANTHER" id="PTHR45833:SF1">
    <property type="entry name" value="METHIONINE SYNTHASE"/>
    <property type="match status" value="1"/>
</dbReference>
<dbReference type="GO" id="GO:0050667">
    <property type="term" value="P:homocysteine metabolic process"/>
    <property type="evidence" value="ECO:0007669"/>
    <property type="project" value="TreeGrafter"/>
</dbReference>
<evidence type="ECO:0000256" key="2">
    <source>
        <dbReference type="ARBA" id="ARBA00023285"/>
    </source>
</evidence>
<evidence type="ECO:0000313" key="4">
    <source>
        <dbReference type="EMBL" id="GAE16252.1"/>
    </source>
</evidence>
<evidence type="ECO:0000313" key="5">
    <source>
        <dbReference type="Proteomes" id="UP000018861"/>
    </source>
</evidence>
<dbReference type="EMBL" id="BAIQ01000030">
    <property type="protein sequence ID" value="GAE16252.1"/>
    <property type="molecule type" value="Genomic_DNA"/>
</dbReference>
<keyword evidence="4" id="KW-0808">Transferase</keyword>
<accession>W4P920</accession>
<comment type="caution">
    <text evidence="4">The sequence shown here is derived from an EMBL/GenBank/DDBJ whole genome shotgun (WGS) entry which is preliminary data.</text>
</comment>
<dbReference type="Pfam" id="PF02310">
    <property type="entry name" value="B12-binding"/>
    <property type="match status" value="1"/>
</dbReference>
<keyword evidence="4" id="KW-0489">Methyltransferase</keyword>
<dbReference type="GO" id="GO:0008705">
    <property type="term" value="F:methionine synthase activity"/>
    <property type="evidence" value="ECO:0007669"/>
    <property type="project" value="TreeGrafter"/>
</dbReference>
<dbReference type="SUPFAM" id="SSF52242">
    <property type="entry name" value="Cobalamin (vitamin B12)-binding domain"/>
    <property type="match status" value="1"/>
</dbReference>
<sequence length="100" mass="10727">MQPVIESEKEEGATSVGKVLLATVKGDVHDIGKNIVSVVMACNGYEIVDLGVMVPAETIVKCAIEEKVDMIGLSGLITPSLEEMAHVALNSRKRGWIFLC</sequence>
<dbReference type="GO" id="GO:0046872">
    <property type="term" value="F:metal ion binding"/>
    <property type="evidence" value="ECO:0007669"/>
    <property type="project" value="UniProtKB-KW"/>
</dbReference>
<dbReference type="AlphaFoldDB" id="W4P920"/>
<keyword evidence="2" id="KW-0170">Cobalt</keyword>
<dbReference type="PANTHER" id="PTHR45833">
    <property type="entry name" value="METHIONINE SYNTHASE"/>
    <property type="match status" value="1"/>
</dbReference>
<feature type="domain" description="B12-binding" evidence="3">
    <location>
        <begin position="16"/>
        <end position="100"/>
    </location>
</feature>
<evidence type="ECO:0000256" key="1">
    <source>
        <dbReference type="ARBA" id="ARBA00022723"/>
    </source>
</evidence>
<dbReference type="PROSITE" id="PS51332">
    <property type="entry name" value="B12_BINDING"/>
    <property type="match status" value="1"/>
</dbReference>
<dbReference type="Gene3D" id="3.40.50.280">
    <property type="entry name" value="Cobalamin-binding domain"/>
    <property type="match status" value="1"/>
</dbReference>
<proteinExistence type="predicted"/>
<dbReference type="Proteomes" id="UP000018861">
    <property type="component" value="Unassembled WGS sequence"/>
</dbReference>
<dbReference type="InterPro" id="IPR050554">
    <property type="entry name" value="Met_Synthase/Corrinoid"/>
</dbReference>
<keyword evidence="1" id="KW-0479">Metal-binding</keyword>
<dbReference type="GO" id="GO:0046653">
    <property type="term" value="P:tetrahydrofolate metabolic process"/>
    <property type="evidence" value="ECO:0007669"/>
    <property type="project" value="TreeGrafter"/>
</dbReference>
<organism evidence="4 5">
    <name type="scientific">Bacteroides pyogenes JCM 6292</name>
    <dbReference type="NCBI Taxonomy" id="1235809"/>
    <lineage>
        <taxon>Bacteria</taxon>
        <taxon>Pseudomonadati</taxon>
        <taxon>Bacteroidota</taxon>
        <taxon>Bacteroidia</taxon>
        <taxon>Bacteroidales</taxon>
        <taxon>Bacteroidaceae</taxon>
        <taxon>Bacteroides</taxon>
    </lineage>
</organism>